<evidence type="ECO:0000256" key="5">
    <source>
        <dbReference type="ARBA" id="ARBA00022679"/>
    </source>
</evidence>
<dbReference type="InterPro" id="IPR036097">
    <property type="entry name" value="HisK_dim/P_sf"/>
</dbReference>
<sequence>MARLVEIHRSIFAQLIAWAILIAAMITFGLWLLTDATIQRTNRIALERAVDVDLAGMVDIFASGGAVELSNRLNDRLALQPRDANPAHYILADARGAALAGDLRTWPGLHAGISETRDIALPSGQRALARATQLGPDLRLLVAHEYRDLGLLLRQVALAFLAGGLLAVAAVALAGCLAARRLAGRIERINAAFRHPDDDALAQLANGSKDRDEIDELTRHSGDALSRLRRLASAQRETTDQVAHEMRTPLMHLDNRLVRALAALPGKARDSEIAARITDARQEIRSIIRMLESLLDIAASQARRGDRHGLSPVDLSALAERLAELYADSAEESGHRFELAIAPGVTVEGEEMQLTRLITNLLDNAFKFVPPGGTVRLELERGPRLTIRDDGPGVPAQDRDRIFDKFSRAANHDGLDASGAGLGLALCRAIAQRHHLEIRLVPSEKGACFTIAPESKS</sequence>
<dbReference type="eggNOG" id="COG0642">
    <property type="taxonomic scope" value="Bacteria"/>
</dbReference>
<dbReference type="PROSITE" id="PS50109">
    <property type="entry name" value="HIS_KIN"/>
    <property type="match status" value="1"/>
</dbReference>
<keyword evidence="6 10" id="KW-0812">Transmembrane</keyword>
<evidence type="ECO:0000256" key="2">
    <source>
        <dbReference type="ARBA" id="ARBA00004370"/>
    </source>
</evidence>
<comment type="catalytic activity">
    <reaction evidence="1">
        <text>ATP + protein L-histidine = ADP + protein N-phospho-L-histidine.</text>
        <dbReference type="EC" id="2.7.13.3"/>
    </reaction>
</comment>
<dbReference type="AlphaFoldDB" id="T0J2X7"/>
<dbReference type="GO" id="GO:0000155">
    <property type="term" value="F:phosphorelay sensor kinase activity"/>
    <property type="evidence" value="ECO:0007669"/>
    <property type="project" value="InterPro"/>
</dbReference>
<dbReference type="Gene3D" id="1.10.287.130">
    <property type="match status" value="1"/>
</dbReference>
<protein>
    <recommendedName>
        <fullName evidence="3">histidine kinase</fullName>
        <ecNumber evidence="3">2.7.13.3</ecNumber>
    </recommendedName>
</protein>
<evidence type="ECO:0000259" key="11">
    <source>
        <dbReference type="PROSITE" id="PS50109"/>
    </source>
</evidence>
<feature type="transmembrane region" description="Helical" evidence="10">
    <location>
        <begin position="12"/>
        <end position="33"/>
    </location>
</feature>
<keyword evidence="7" id="KW-0418">Kinase</keyword>
<evidence type="ECO:0000256" key="8">
    <source>
        <dbReference type="ARBA" id="ARBA00022989"/>
    </source>
</evidence>
<dbReference type="Gene3D" id="3.30.565.10">
    <property type="entry name" value="Histidine kinase-like ATPase, C-terminal domain"/>
    <property type="match status" value="1"/>
</dbReference>
<keyword evidence="13" id="KW-1185">Reference proteome</keyword>
<feature type="transmembrane region" description="Helical" evidence="10">
    <location>
        <begin position="156"/>
        <end position="179"/>
    </location>
</feature>
<dbReference type="EMBL" id="ATHL01000039">
    <property type="protein sequence ID" value="EQB18485.1"/>
    <property type="molecule type" value="Genomic_DNA"/>
</dbReference>
<evidence type="ECO:0000313" key="12">
    <source>
        <dbReference type="EMBL" id="EQB18485.1"/>
    </source>
</evidence>
<dbReference type="PANTHER" id="PTHR45436">
    <property type="entry name" value="SENSOR HISTIDINE KINASE YKOH"/>
    <property type="match status" value="1"/>
</dbReference>
<evidence type="ECO:0000256" key="10">
    <source>
        <dbReference type="SAM" id="Phobius"/>
    </source>
</evidence>
<evidence type="ECO:0000256" key="1">
    <source>
        <dbReference type="ARBA" id="ARBA00000085"/>
    </source>
</evidence>
<comment type="subcellular location">
    <subcellularLocation>
        <location evidence="2">Membrane</location>
    </subcellularLocation>
</comment>
<dbReference type="InterPro" id="IPR004358">
    <property type="entry name" value="Sig_transdc_His_kin-like_C"/>
</dbReference>
<accession>T0J2X7</accession>
<dbReference type="PRINTS" id="PR00344">
    <property type="entry name" value="BCTRLSENSOR"/>
</dbReference>
<evidence type="ECO:0000256" key="9">
    <source>
        <dbReference type="ARBA" id="ARBA00023136"/>
    </source>
</evidence>
<evidence type="ECO:0000256" key="7">
    <source>
        <dbReference type="ARBA" id="ARBA00022777"/>
    </source>
</evidence>
<evidence type="ECO:0000256" key="4">
    <source>
        <dbReference type="ARBA" id="ARBA00022553"/>
    </source>
</evidence>
<proteinExistence type="predicted"/>
<organism evidence="12 13">
    <name type="scientific">Novosphingobium lindaniclasticum LE124</name>
    <dbReference type="NCBI Taxonomy" id="1096930"/>
    <lineage>
        <taxon>Bacteria</taxon>
        <taxon>Pseudomonadati</taxon>
        <taxon>Pseudomonadota</taxon>
        <taxon>Alphaproteobacteria</taxon>
        <taxon>Sphingomonadales</taxon>
        <taxon>Sphingomonadaceae</taxon>
        <taxon>Novosphingobium</taxon>
    </lineage>
</organism>
<dbReference type="InterPro" id="IPR036890">
    <property type="entry name" value="HATPase_C_sf"/>
</dbReference>
<evidence type="ECO:0000256" key="3">
    <source>
        <dbReference type="ARBA" id="ARBA00012438"/>
    </source>
</evidence>
<keyword evidence="8 10" id="KW-1133">Transmembrane helix</keyword>
<evidence type="ECO:0000256" key="6">
    <source>
        <dbReference type="ARBA" id="ARBA00022692"/>
    </source>
</evidence>
<feature type="domain" description="Histidine kinase" evidence="11">
    <location>
        <begin position="241"/>
        <end position="457"/>
    </location>
</feature>
<dbReference type="InterPro" id="IPR003661">
    <property type="entry name" value="HisK_dim/P_dom"/>
</dbReference>
<keyword evidence="4" id="KW-0597">Phosphoprotein</keyword>
<dbReference type="PANTHER" id="PTHR45436:SF8">
    <property type="entry name" value="HISTIDINE KINASE"/>
    <property type="match status" value="1"/>
</dbReference>
<dbReference type="OrthoDB" id="9815202at2"/>
<dbReference type="Pfam" id="PF02518">
    <property type="entry name" value="HATPase_c"/>
    <property type="match status" value="1"/>
</dbReference>
<dbReference type="SUPFAM" id="SSF55874">
    <property type="entry name" value="ATPase domain of HSP90 chaperone/DNA topoisomerase II/histidine kinase"/>
    <property type="match status" value="1"/>
</dbReference>
<dbReference type="RefSeq" id="WP_021232906.1">
    <property type="nucleotide sequence ID" value="NZ_ATHL01000039.1"/>
</dbReference>
<dbReference type="InterPro" id="IPR050428">
    <property type="entry name" value="TCS_sensor_his_kinase"/>
</dbReference>
<dbReference type="InterPro" id="IPR005467">
    <property type="entry name" value="His_kinase_dom"/>
</dbReference>
<dbReference type="EC" id="2.7.13.3" evidence="3"/>
<comment type="caution">
    <text evidence="12">The sequence shown here is derived from an EMBL/GenBank/DDBJ whole genome shotgun (WGS) entry which is preliminary data.</text>
</comment>
<dbReference type="CDD" id="cd00082">
    <property type="entry name" value="HisKA"/>
    <property type="match status" value="1"/>
</dbReference>
<evidence type="ECO:0000313" key="13">
    <source>
        <dbReference type="Proteomes" id="UP000015527"/>
    </source>
</evidence>
<keyword evidence="5" id="KW-0808">Transferase</keyword>
<reference evidence="12 13" key="1">
    <citation type="journal article" date="2013" name="Genome Announc.">
        <title>Genome Sequence of Novosphingobium lindaniclasticum LE124T, Isolated from a Hexachlorocyclohexane Dumpsite.</title>
        <authorList>
            <person name="Saxena A."/>
            <person name="Nayyar N."/>
            <person name="Sangwan N."/>
            <person name="Kumari R."/>
            <person name="Khurana J.P."/>
            <person name="Lal R."/>
        </authorList>
    </citation>
    <scope>NUCLEOTIDE SEQUENCE [LARGE SCALE GENOMIC DNA]</scope>
    <source>
        <strain evidence="12 13">LE124</strain>
    </source>
</reference>
<keyword evidence="9 10" id="KW-0472">Membrane</keyword>
<dbReference type="Proteomes" id="UP000015527">
    <property type="component" value="Unassembled WGS sequence"/>
</dbReference>
<dbReference type="PATRIC" id="fig|1096930.3.peg.931"/>
<dbReference type="InterPro" id="IPR003594">
    <property type="entry name" value="HATPase_dom"/>
</dbReference>
<gene>
    <name evidence="12" type="ORF">L284_04735</name>
</gene>
<dbReference type="SMART" id="SM00387">
    <property type="entry name" value="HATPase_c"/>
    <property type="match status" value="1"/>
</dbReference>
<dbReference type="GO" id="GO:0005886">
    <property type="term" value="C:plasma membrane"/>
    <property type="evidence" value="ECO:0007669"/>
    <property type="project" value="TreeGrafter"/>
</dbReference>
<name>T0J2X7_9SPHN</name>
<dbReference type="SUPFAM" id="SSF47384">
    <property type="entry name" value="Homodimeric domain of signal transducing histidine kinase"/>
    <property type="match status" value="1"/>
</dbReference>